<feature type="domain" description="FAD-binding" evidence="4">
    <location>
        <begin position="332"/>
        <end position="396"/>
    </location>
</feature>
<sequence length="470" mass="53603">MGVTTTSPKPRFRIAICGAGIAGLALATVLGKYDQKDSPLEVAIYERHSEMSVFGAGISVWQRTWRVMQLLGIDDQLARASERPPSKALGPGFVYRRADRTEDTYNYYTVMLPYGSSTMHRADLIQVLLQNVPQSYTMHMDKKLVNYSEILDEKGDVMHYELHFTDGTTAEADVVIGADGIKSAVRTSMYDIAHRQDCIPDVDREHCSRCSAATPKWTGIITYRALIPTERLKVIDPEHQGFRYTLCYSGKSKHVVSYPVSHGSFINWIGFKTRPEMEGTVYEGKWAEEVPKEEILELFEGWEKEVQDMAQCVDTPTRWVINMISDLPFSVRGRAALLGDAVHAMETHLGAGAGQSIEDAYILGRLLAHPLTTLDRVHEVLRIYQSVRLPFANTIFKYARETGRMCEFNWPGQYDGSDCSDEREQLDKLGKSIYRNWQWQWRESFDEQWDVAEWAIEQFQRTDAQKVQAQ</sequence>
<evidence type="ECO:0000256" key="3">
    <source>
        <dbReference type="ARBA" id="ARBA00023002"/>
    </source>
</evidence>
<dbReference type="InterPro" id="IPR036188">
    <property type="entry name" value="FAD/NAD-bd_sf"/>
</dbReference>
<evidence type="ECO:0000313" key="5">
    <source>
        <dbReference type="EMBL" id="KAH9843484.1"/>
    </source>
</evidence>
<proteinExistence type="predicted"/>
<reference evidence="5 6" key="1">
    <citation type="journal article" date="2021" name="Environ. Microbiol.">
        <title>Gene family expansions and transcriptome signatures uncover fungal adaptations to wood decay.</title>
        <authorList>
            <person name="Hage H."/>
            <person name="Miyauchi S."/>
            <person name="Viragh M."/>
            <person name="Drula E."/>
            <person name="Min B."/>
            <person name="Chaduli D."/>
            <person name="Navarro D."/>
            <person name="Favel A."/>
            <person name="Norest M."/>
            <person name="Lesage-Meessen L."/>
            <person name="Balint B."/>
            <person name="Merenyi Z."/>
            <person name="de Eugenio L."/>
            <person name="Morin E."/>
            <person name="Martinez A.T."/>
            <person name="Baldrian P."/>
            <person name="Stursova M."/>
            <person name="Martinez M.J."/>
            <person name="Novotny C."/>
            <person name="Magnuson J.K."/>
            <person name="Spatafora J.W."/>
            <person name="Maurice S."/>
            <person name="Pangilinan J."/>
            <person name="Andreopoulos W."/>
            <person name="LaButti K."/>
            <person name="Hundley H."/>
            <person name="Na H."/>
            <person name="Kuo A."/>
            <person name="Barry K."/>
            <person name="Lipzen A."/>
            <person name="Henrissat B."/>
            <person name="Riley R."/>
            <person name="Ahrendt S."/>
            <person name="Nagy L.G."/>
            <person name="Grigoriev I.V."/>
            <person name="Martin F."/>
            <person name="Rosso M.N."/>
        </authorList>
    </citation>
    <scope>NUCLEOTIDE SEQUENCE [LARGE SCALE GENOMIC DNA]</scope>
    <source>
        <strain evidence="5 6">CIRM-BRFM 1785</strain>
    </source>
</reference>
<dbReference type="Pfam" id="PF01494">
    <property type="entry name" value="FAD_binding_3"/>
    <property type="match status" value="2"/>
</dbReference>
<evidence type="ECO:0000256" key="2">
    <source>
        <dbReference type="ARBA" id="ARBA00022827"/>
    </source>
</evidence>
<dbReference type="PRINTS" id="PR00420">
    <property type="entry name" value="RNGMNOXGNASE"/>
</dbReference>
<dbReference type="PANTHER" id="PTHR46720">
    <property type="entry name" value="HYDROXYLASE, PUTATIVE (AFU_ORTHOLOGUE AFUA_3G01460)-RELATED"/>
    <property type="match status" value="1"/>
</dbReference>
<keyword evidence="2" id="KW-0274">FAD</keyword>
<dbReference type="InterPro" id="IPR051104">
    <property type="entry name" value="FAD_monoxygenase"/>
</dbReference>
<keyword evidence="3" id="KW-0560">Oxidoreductase</keyword>
<protein>
    <recommendedName>
        <fullName evidence="4">FAD-binding domain-containing protein</fullName>
    </recommendedName>
</protein>
<comment type="caution">
    <text evidence="5">The sequence shown here is derived from an EMBL/GenBank/DDBJ whole genome shotgun (WGS) entry which is preliminary data.</text>
</comment>
<dbReference type="Proteomes" id="UP000814176">
    <property type="component" value="Unassembled WGS sequence"/>
</dbReference>
<dbReference type="RefSeq" id="XP_047784294.1">
    <property type="nucleotide sequence ID" value="XM_047921979.1"/>
</dbReference>
<evidence type="ECO:0000259" key="4">
    <source>
        <dbReference type="Pfam" id="PF01494"/>
    </source>
</evidence>
<dbReference type="PANTHER" id="PTHR46720:SF3">
    <property type="entry name" value="FAD-BINDING DOMAIN-CONTAINING PROTEIN-RELATED"/>
    <property type="match status" value="1"/>
</dbReference>
<dbReference type="GeneID" id="72002711"/>
<dbReference type="EMBL" id="JADCUA010000001">
    <property type="protein sequence ID" value="KAH9843484.1"/>
    <property type="molecule type" value="Genomic_DNA"/>
</dbReference>
<evidence type="ECO:0000313" key="6">
    <source>
        <dbReference type="Proteomes" id="UP000814176"/>
    </source>
</evidence>
<keyword evidence="1" id="KW-0285">Flavoprotein</keyword>
<accession>A0ABQ8KVY2</accession>
<evidence type="ECO:0000256" key="1">
    <source>
        <dbReference type="ARBA" id="ARBA00022630"/>
    </source>
</evidence>
<organism evidence="5 6">
    <name type="scientific">Rhodofomes roseus</name>
    <dbReference type="NCBI Taxonomy" id="34475"/>
    <lineage>
        <taxon>Eukaryota</taxon>
        <taxon>Fungi</taxon>
        <taxon>Dikarya</taxon>
        <taxon>Basidiomycota</taxon>
        <taxon>Agaricomycotina</taxon>
        <taxon>Agaricomycetes</taxon>
        <taxon>Polyporales</taxon>
        <taxon>Rhodofomes</taxon>
    </lineage>
</organism>
<name>A0ABQ8KVY2_9APHY</name>
<dbReference type="SUPFAM" id="SSF54373">
    <property type="entry name" value="FAD-linked reductases, C-terminal domain"/>
    <property type="match status" value="1"/>
</dbReference>
<keyword evidence="6" id="KW-1185">Reference proteome</keyword>
<gene>
    <name evidence="5" type="ORF">C8Q71DRAFT_728639</name>
</gene>
<dbReference type="InterPro" id="IPR002938">
    <property type="entry name" value="FAD-bd"/>
</dbReference>
<dbReference type="Gene3D" id="3.50.50.60">
    <property type="entry name" value="FAD/NAD(P)-binding domain"/>
    <property type="match status" value="1"/>
</dbReference>
<dbReference type="SUPFAM" id="SSF51905">
    <property type="entry name" value="FAD/NAD(P)-binding domain"/>
    <property type="match status" value="1"/>
</dbReference>
<feature type="domain" description="FAD-binding" evidence="4">
    <location>
        <begin position="13"/>
        <end position="188"/>
    </location>
</feature>